<dbReference type="Proteomes" id="UP001254832">
    <property type="component" value="Unassembled WGS sequence"/>
</dbReference>
<dbReference type="EMBL" id="JAVDTR010000007">
    <property type="protein sequence ID" value="MDR6724403.1"/>
    <property type="molecule type" value="Genomic_DNA"/>
</dbReference>
<protein>
    <submittedName>
        <fullName evidence="1">Uncharacterized protein (UPF0303 family)</fullName>
    </submittedName>
</protein>
<name>A0AAP5H153_PAEAM</name>
<proteinExistence type="predicted"/>
<dbReference type="SUPFAM" id="SSF143744">
    <property type="entry name" value="GlcG-like"/>
    <property type="match status" value="1"/>
</dbReference>
<accession>A0AAP5H153</accession>
<evidence type="ECO:0000313" key="2">
    <source>
        <dbReference type="Proteomes" id="UP001254832"/>
    </source>
</evidence>
<organism evidence="1 2">
    <name type="scientific">Paenibacillus amylolyticus</name>
    <dbReference type="NCBI Taxonomy" id="1451"/>
    <lineage>
        <taxon>Bacteria</taxon>
        <taxon>Bacillati</taxon>
        <taxon>Bacillota</taxon>
        <taxon>Bacilli</taxon>
        <taxon>Bacillales</taxon>
        <taxon>Paenibacillaceae</taxon>
        <taxon>Paenibacillus</taxon>
    </lineage>
</organism>
<reference evidence="1" key="1">
    <citation type="submission" date="2023-07" db="EMBL/GenBank/DDBJ databases">
        <title>Sorghum-associated microbial communities from plants grown in Nebraska, USA.</title>
        <authorList>
            <person name="Schachtman D."/>
        </authorList>
    </citation>
    <scope>NUCLEOTIDE SEQUENCE</scope>
    <source>
        <strain evidence="1">BE80</strain>
    </source>
</reference>
<dbReference type="AlphaFoldDB" id="A0AAP5H153"/>
<comment type="caution">
    <text evidence="1">The sequence shown here is derived from an EMBL/GenBank/DDBJ whole genome shotgun (WGS) entry which is preliminary data.</text>
</comment>
<dbReference type="InterPro" id="IPR038084">
    <property type="entry name" value="PduO/GlcC-like_sf"/>
</dbReference>
<evidence type="ECO:0000313" key="1">
    <source>
        <dbReference type="EMBL" id="MDR6724403.1"/>
    </source>
</evidence>
<dbReference type="Gene3D" id="3.30.450.150">
    <property type="entry name" value="Haem-degrading domain"/>
    <property type="match status" value="1"/>
</dbReference>
<gene>
    <name evidence="1" type="ORF">J2W91_002871</name>
</gene>
<sequence>MKIIPQYIPTGGAFPICVHDEWFATLALSGLHEGRDHELVVRALSIALQKKIPMFPCATI</sequence>